<organism evidence="2 3">
    <name type="scientific">Treponema succinifaciens (strain ATCC 33096 / DSM 2489 / 6091)</name>
    <dbReference type="NCBI Taxonomy" id="869209"/>
    <lineage>
        <taxon>Bacteria</taxon>
        <taxon>Pseudomonadati</taxon>
        <taxon>Spirochaetota</taxon>
        <taxon>Spirochaetia</taxon>
        <taxon>Spirochaetales</taxon>
        <taxon>Treponemataceae</taxon>
        <taxon>Treponema</taxon>
    </lineage>
</organism>
<dbReference type="PANTHER" id="PTHR21666">
    <property type="entry name" value="PEPTIDASE-RELATED"/>
    <property type="match status" value="1"/>
</dbReference>
<dbReference type="RefSeq" id="WP_013702686.1">
    <property type="nucleotide sequence ID" value="NC_015386.1"/>
</dbReference>
<dbReference type="HOGENOM" id="CLU_275072_0_0_12"/>
<keyword evidence="2" id="KW-0614">Plasmid</keyword>
<dbReference type="Gene3D" id="2.70.70.10">
    <property type="entry name" value="Glucose Permease (Domain IIA)"/>
    <property type="match status" value="1"/>
</dbReference>
<evidence type="ECO:0000313" key="2">
    <source>
        <dbReference type="EMBL" id="AEB15436.1"/>
    </source>
</evidence>
<sequence length="1162" mass="134285">MKELINPVEDIAKGKDFILRPSGAFHNGINIETHGPVKSIAKGKVIAYRFSKDYIALGINEDTYIMESHFHWLGNDFWKDKNLIEGENQNNNYKTYFEKIENQEGCYKLKEGLSEFDKIEAYYYLRRLISNSFVLMEYELPQLNQDKIKFYMLYNHLAPFGRMTSKQKLELAWFSKQKLSLDNAVYTYVTTEEGTILPSELKLKTVSKVKDDIYKISWNYCPGLPAGTGTIKESLIRIDLREKETRRAYRKGIDPESKEAVCLAASDKKTAEGIIIYTNEKVGARNVKAIVSKDTEFDCEINDLIKAYDTTFKDKDNKDISFCPLKVNCDGIEGFIYLNETQEYKTKKEWEKDINQFYEVINKNKPVPFNSFKLNLKFRETKNGKQIKIEEDKICFPEDLEIDEGEIIGYSGFNFMKEDTVGNGNAVVSDNDIRDFIIHIETFFENDEKLKFDYFKDGKLKEADLLKPFFLIVNAETQLVNKKPECKLTKATESYDGCIAKVEKGFGFYDNEEFYKLTIYANALVVNSNYFIINDYSKWNYVGRNDPGCRNWYSIPKDVNVSVYNEKANSLNKTISLKAGYIYHVDDGRGTDKDKGWGKDGGEAPKELRHIDCTYEILPQSKIYYIKSADYSKMINKITENRWLTEKDQKDLVWIKDRLDSSNLYSKIEKSEGETETVAAEIKLEPTSEEIIEYATEERKEESAVWINAKDNEGKSYWVKKSDIKTEKGGTPVELVSYYDWNKLFDKIELKDNKKYIVCKPEKLEKKDKFSARFNRFDRQRKIQRLADCGIGEDFANRLLDGKEGNFFFTHVNEWSNESKQVTDIQLLTDDPDKIKDSFENFEFFKEIKGKNNFPKQDVFCYIHPNYFLKNLRKLVTIPEFNPYEGMTYASLYSGSPAEVFDRTKSANSDSEKAANKCKLPDSWKVESNPGFTTKPSIDEKRFTDGKCKGYGKVTGLFNEDYLKTIRSKKDGIEIPYSVTRSYYYHIGVDFSGKEGDPIISLIHGKVLAKCWITSNGRCLLVQGKTTNNLYMLCHLSAYADNLEVDDEIVPGQEVAKVGGSGGDDGYYSETAFAHPHLHVSVIYFPKANAVVSEILDKAIVITIDKKKKEKRRNWNFNDKTNFSRQYLDPLNYSFEGGWFNDLGDREALENAYVESKKPKEK</sequence>
<dbReference type="InterPro" id="IPR016047">
    <property type="entry name" value="M23ase_b-sheet_dom"/>
</dbReference>
<evidence type="ECO:0000313" key="3">
    <source>
        <dbReference type="Proteomes" id="UP000006852"/>
    </source>
</evidence>
<gene>
    <name evidence="2" type="ordered locus">Tresu_2574</name>
</gene>
<dbReference type="GO" id="GO:0004222">
    <property type="term" value="F:metalloendopeptidase activity"/>
    <property type="evidence" value="ECO:0007669"/>
    <property type="project" value="TreeGrafter"/>
</dbReference>
<dbReference type="EMBL" id="CP002632">
    <property type="protein sequence ID" value="AEB15436.1"/>
    <property type="molecule type" value="Genomic_DNA"/>
</dbReference>
<feature type="domain" description="M23ase beta-sheet core" evidence="1">
    <location>
        <begin position="985"/>
        <end position="1083"/>
    </location>
</feature>
<dbReference type="AlphaFoldDB" id="F2NYD7"/>
<geneLocation type="plasmid" evidence="2 3">
    <name>pTRESU01</name>
</geneLocation>
<protein>
    <submittedName>
        <fullName evidence="2">Peptidase M23</fullName>
    </submittedName>
</protein>
<dbReference type="PANTHER" id="PTHR21666:SF270">
    <property type="entry name" value="MUREIN HYDROLASE ACTIVATOR ENVC"/>
    <property type="match status" value="1"/>
</dbReference>
<dbReference type="Proteomes" id="UP000006852">
    <property type="component" value="Plasmid pTRESU01"/>
</dbReference>
<dbReference type="SUPFAM" id="SSF51261">
    <property type="entry name" value="Duplicated hybrid motif"/>
    <property type="match status" value="1"/>
</dbReference>
<dbReference type="Pfam" id="PF01551">
    <property type="entry name" value="Peptidase_M23"/>
    <property type="match status" value="1"/>
</dbReference>
<dbReference type="CDD" id="cd12797">
    <property type="entry name" value="M23_peptidase"/>
    <property type="match status" value="1"/>
</dbReference>
<evidence type="ECO:0000259" key="1">
    <source>
        <dbReference type="Pfam" id="PF01551"/>
    </source>
</evidence>
<keyword evidence="3" id="KW-1185">Reference proteome</keyword>
<dbReference type="InterPro" id="IPR050570">
    <property type="entry name" value="Cell_wall_metabolism_enzyme"/>
</dbReference>
<accession>F2NYD7</accession>
<dbReference type="GeneID" id="302999684"/>
<dbReference type="InterPro" id="IPR011055">
    <property type="entry name" value="Dup_hybrid_motif"/>
</dbReference>
<name>F2NYD7_TRES6</name>
<proteinExistence type="predicted"/>
<dbReference type="OrthoDB" id="9810477at2"/>
<reference evidence="3" key="1">
    <citation type="submission" date="2011-04" db="EMBL/GenBank/DDBJ databases">
        <title>The complete genome of plasmid of Treponema succinifaciens DSM 2489.</title>
        <authorList>
            <person name="Lucas S."/>
            <person name="Copeland A."/>
            <person name="Lapidus A."/>
            <person name="Bruce D."/>
            <person name="Goodwin L."/>
            <person name="Pitluck S."/>
            <person name="Peters L."/>
            <person name="Kyrpides N."/>
            <person name="Mavromatis K."/>
            <person name="Ivanova N."/>
            <person name="Ovchinnikova G."/>
            <person name="Teshima H."/>
            <person name="Detter J.C."/>
            <person name="Tapia R."/>
            <person name="Han C."/>
            <person name="Land M."/>
            <person name="Hauser L."/>
            <person name="Markowitz V."/>
            <person name="Cheng J.-F."/>
            <person name="Hugenholtz P."/>
            <person name="Woyke T."/>
            <person name="Wu D."/>
            <person name="Gronow S."/>
            <person name="Wellnitz S."/>
            <person name="Brambilla E."/>
            <person name="Klenk H.-P."/>
            <person name="Eisen J.A."/>
        </authorList>
    </citation>
    <scope>NUCLEOTIDE SEQUENCE [LARGE SCALE GENOMIC DNA]</scope>
    <source>
        <strain evidence="3">ATCC 33096 / DSM 2489 / 6091</strain>
        <plasmid evidence="3">Plasmid pTRESU01</plasmid>
    </source>
</reference>
<dbReference type="KEGG" id="tsu:Tresu_2574"/>